<proteinExistence type="predicted"/>
<organism evidence="1 2">
    <name type="scientific">Stephania japonica</name>
    <dbReference type="NCBI Taxonomy" id="461633"/>
    <lineage>
        <taxon>Eukaryota</taxon>
        <taxon>Viridiplantae</taxon>
        <taxon>Streptophyta</taxon>
        <taxon>Embryophyta</taxon>
        <taxon>Tracheophyta</taxon>
        <taxon>Spermatophyta</taxon>
        <taxon>Magnoliopsida</taxon>
        <taxon>Ranunculales</taxon>
        <taxon>Menispermaceae</taxon>
        <taxon>Menispermoideae</taxon>
        <taxon>Cissampelideae</taxon>
        <taxon>Stephania</taxon>
    </lineage>
</organism>
<dbReference type="AlphaFoldDB" id="A0AAP0ELA0"/>
<evidence type="ECO:0000313" key="1">
    <source>
        <dbReference type="EMBL" id="KAK9091628.1"/>
    </source>
</evidence>
<dbReference type="Proteomes" id="UP001417504">
    <property type="component" value="Unassembled WGS sequence"/>
</dbReference>
<accession>A0AAP0ELA0</accession>
<name>A0AAP0ELA0_9MAGN</name>
<comment type="caution">
    <text evidence="1">The sequence shown here is derived from an EMBL/GenBank/DDBJ whole genome shotgun (WGS) entry which is preliminary data.</text>
</comment>
<sequence length="124" mass="14007">MLADHVTESKNVGLADHVMESQNVGLSNMEKNLIVTTMHMVVANENPQVTYMNVKVKDYLPKLRTAKDVLDYDVLLGDQFLRSDSLPSIFTNHRRRVDASGDMPWSACKYGITLLSFMSCCSHR</sequence>
<gene>
    <name evidence="1" type="ORF">Sjap_024805</name>
</gene>
<reference evidence="1 2" key="1">
    <citation type="submission" date="2024-01" db="EMBL/GenBank/DDBJ databases">
        <title>Genome assemblies of Stephania.</title>
        <authorList>
            <person name="Yang L."/>
        </authorList>
    </citation>
    <scope>NUCLEOTIDE SEQUENCE [LARGE SCALE GENOMIC DNA]</scope>
    <source>
        <strain evidence="1">QJT</strain>
        <tissue evidence="1">Leaf</tissue>
    </source>
</reference>
<dbReference type="EMBL" id="JBBNAE010000010">
    <property type="protein sequence ID" value="KAK9091628.1"/>
    <property type="molecule type" value="Genomic_DNA"/>
</dbReference>
<keyword evidence="2" id="KW-1185">Reference proteome</keyword>
<protein>
    <submittedName>
        <fullName evidence="1">Uncharacterized protein</fullName>
    </submittedName>
</protein>
<evidence type="ECO:0000313" key="2">
    <source>
        <dbReference type="Proteomes" id="UP001417504"/>
    </source>
</evidence>